<dbReference type="GO" id="GO:0004386">
    <property type="term" value="F:helicase activity"/>
    <property type="evidence" value="ECO:0007669"/>
    <property type="project" value="UniProtKB-KW"/>
</dbReference>
<keyword evidence="7" id="KW-1185">Reference proteome</keyword>
<evidence type="ECO:0000313" key="6">
    <source>
        <dbReference type="EMBL" id="KOO31124.1"/>
    </source>
</evidence>
<accession>A0A0M0JX42</accession>
<feature type="domain" description="DNA2/NAM7 helicase-like C-terminal" evidence="5">
    <location>
        <begin position="293"/>
        <end position="393"/>
    </location>
</feature>
<feature type="domain" description="DNA2/NAM7 helicase-like C-terminal" evidence="5">
    <location>
        <begin position="471"/>
        <end position="562"/>
    </location>
</feature>
<dbReference type="EMBL" id="JWZX01002081">
    <property type="protein sequence ID" value="KOO31124.1"/>
    <property type="molecule type" value="Genomic_DNA"/>
</dbReference>
<dbReference type="Gene3D" id="3.40.50.300">
    <property type="entry name" value="P-loop containing nucleotide triphosphate hydrolases"/>
    <property type="match status" value="2"/>
</dbReference>
<evidence type="ECO:0000256" key="1">
    <source>
        <dbReference type="ARBA" id="ARBA00004496"/>
    </source>
</evidence>
<reference evidence="7" key="1">
    <citation type="journal article" date="2015" name="PLoS Genet.">
        <title>Genome Sequence and Transcriptome Analyses of Chrysochromulina tobin: Metabolic Tools for Enhanced Algal Fitness in the Prominent Order Prymnesiales (Haptophyceae).</title>
        <authorList>
            <person name="Hovde B.T."/>
            <person name="Deodato C.R."/>
            <person name="Hunsperger H.M."/>
            <person name="Ryken S.A."/>
            <person name="Yost W."/>
            <person name="Jha R.K."/>
            <person name="Patterson J."/>
            <person name="Monnat R.J. Jr."/>
            <person name="Barlow S.B."/>
            <person name="Starkenburg S.R."/>
            <person name="Cattolico R.A."/>
        </authorList>
    </citation>
    <scope>NUCLEOTIDE SEQUENCE</scope>
    <source>
        <strain evidence="7">CCMP291</strain>
    </source>
</reference>
<dbReference type="OrthoDB" id="6513042at2759"/>
<dbReference type="AlphaFoldDB" id="A0A0M0JX42"/>
<dbReference type="InterPro" id="IPR041679">
    <property type="entry name" value="DNA2/NAM7-like_C"/>
</dbReference>
<dbReference type="PANTHER" id="PTHR45418:SF1">
    <property type="entry name" value="CANCER_TESTIS ANTIGEN 55"/>
    <property type="match status" value="1"/>
</dbReference>
<organism evidence="6 7">
    <name type="scientific">Chrysochromulina tobinii</name>
    <dbReference type="NCBI Taxonomy" id="1460289"/>
    <lineage>
        <taxon>Eukaryota</taxon>
        <taxon>Haptista</taxon>
        <taxon>Haptophyta</taxon>
        <taxon>Prymnesiophyceae</taxon>
        <taxon>Prymnesiales</taxon>
        <taxon>Chrysochromulinaceae</taxon>
        <taxon>Chrysochromulina</taxon>
    </lineage>
</organism>
<feature type="compositionally biased region" description="Pro residues" evidence="3">
    <location>
        <begin position="259"/>
        <end position="269"/>
    </location>
</feature>
<dbReference type="InterPro" id="IPR041677">
    <property type="entry name" value="DNA2/NAM7_AAA_11"/>
</dbReference>
<dbReference type="SUPFAM" id="SSF52540">
    <property type="entry name" value="P-loop containing nucleoside triphosphate hydrolases"/>
    <property type="match status" value="1"/>
</dbReference>
<dbReference type="Proteomes" id="UP000037460">
    <property type="component" value="Unassembled WGS sequence"/>
</dbReference>
<keyword evidence="6" id="KW-0347">Helicase</keyword>
<feature type="region of interest" description="Disordered" evidence="3">
    <location>
        <begin position="86"/>
        <end position="116"/>
    </location>
</feature>
<dbReference type="PANTHER" id="PTHR45418">
    <property type="entry name" value="CANCER/TESTIS ANTIGEN 55"/>
    <property type="match status" value="1"/>
</dbReference>
<evidence type="ECO:0000256" key="2">
    <source>
        <dbReference type="ARBA" id="ARBA00022490"/>
    </source>
</evidence>
<feature type="compositionally biased region" description="Basic and acidic residues" evidence="3">
    <location>
        <begin position="398"/>
        <end position="408"/>
    </location>
</feature>
<evidence type="ECO:0000256" key="3">
    <source>
        <dbReference type="SAM" id="MobiDB-lite"/>
    </source>
</evidence>
<proteinExistence type="predicted"/>
<keyword evidence="6" id="KW-0067">ATP-binding</keyword>
<dbReference type="GO" id="GO:0005737">
    <property type="term" value="C:cytoplasm"/>
    <property type="evidence" value="ECO:0007669"/>
    <property type="project" value="UniProtKB-SubCell"/>
</dbReference>
<keyword evidence="6" id="KW-0378">Hydrolase</keyword>
<dbReference type="Pfam" id="PF13087">
    <property type="entry name" value="AAA_12"/>
    <property type="match status" value="2"/>
</dbReference>
<dbReference type="InterPro" id="IPR047187">
    <property type="entry name" value="SF1_C_Upf1"/>
</dbReference>
<name>A0A0M0JX42_9EUKA</name>
<comment type="subcellular location">
    <subcellularLocation>
        <location evidence="1">Cytoplasm</location>
    </subcellularLocation>
</comment>
<evidence type="ECO:0000313" key="7">
    <source>
        <dbReference type="Proteomes" id="UP000037460"/>
    </source>
</evidence>
<sequence>MLRLNSMQRTLDSVPSTLLQYCQQDLEVGNFSVPPLEKLLEFDVIVATCGATHLLYEAGLPFVSESPKVLETALVEKHHTPRVVETDADREHSHDEVQALETALEPPSAPHKEEGRYLERKNERMRVFAGTLKALAGLLAEAQQAPTQVFGSGTSSKATDEAAKVKWLDVDWLDKCKGAMLVGHFTHVLVDEASQALESEEMLPLAFAGVGCAAVLCGDHKQLGPVVRSPFGREHGLGVSLLERLMRLPVYQQAGTAPAPAPAPAPPAPTSAAAPSAAASSSAPAQLAAPRTRCMTKLVRNYRSAGALLQLPSELSYDGELVECADKSVTGSMGAWTQLVTEHFPLLFYGCTSAHSLYKVDASSAHPSSSYRNVTEAEKLVDLIESLLAQEMNVAHTGAERPRECTREEGEEVEAAEKAERPSMPADLVAAASKDAQAHLVAAASKDAQAPAQSRTAASATVAGGVPRRRITTNDIGVVTPFRAQVLHVRNLLRRRGYGAVRVGTVDDYQGQEELIIIISTVVGSANTRSIGTMAHGLMASPQRFNVAITRAKALLVIVADPNALWEDTHWRKLLQYAVDNRAYRGCAHPLLPTGADDNAVDAIASLISQAARRTLLGGGHARAMFPGLDSSLGAGDYDDVEEEQGWKMY</sequence>
<feature type="region of interest" description="Disordered" evidence="3">
    <location>
        <begin position="395"/>
        <end position="424"/>
    </location>
</feature>
<feature type="region of interest" description="Disordered" evidence="3">
    <location>
        <begin position="256"/>
        <end position="284"/>
    </location>
</feature>
<keyword evidence="6" id="KW-0547">Nucleotide-binding</keyword>
<dbReference type="Pfam" id="PF13086">
    <property type="entry name" value="AAA_11"/>
    <property type="match status" value="1"/>
</dbReference>
<keyword evidence="2" id="KW-0963">Cytoplasm</keyword>
<dbReference type="CDD" id="cd18808">
    <property type="entry name" value="SF1_C_Upf1"/>
    <property type="match status" value="1"/>
</dbReference>
<feature type="domain" description="DNA2/NAM7 helicase helicase" evidence="4">
    <location>
        <begin position="184"/>
        <end position="229"/>
    </location>
</feature>
<comment type="caution">
    <text evidence="6">The sequence shown here is derived from an EMBL/GenBank/DDBJ whole genome shotgun (WGS) entry which is preliminary data.</text>
</comment>
<evidence type="ECO:0000259" key="5">
    <source>
        <dbReference type="Pfam" id="PF13087"/>
    </source>
</evidence>
<feature type="compositionally biased region" description="Basic and acidic residues" evidence="3">
    <location>
        <begin position="86"/>
        <end position="97"/>
    </location>
</feature>
<feature type="compositionally biased region" description="Low complexity" evidence="3">
    <location>
        <begin position="270"/>
        <end position="284"/>
    </location>
</feature>
<evidence type="ECO:0000259" key="4">
    <source>
        <dbReference type="Pfam" id="PF13086"/>
    </source>
</evidence>
<protein>
    <submittedName>
        <fullName evidence="6">RNA helicase</fullName>
    </submittedName>
</protein>
<dbReference type="InterPro" id="IPR027417">
    <property type="entry name" value="P-loop_NTPase"/>
</dbReference>
<gene>
    <name evidence="6" type="ORF">Ctob_002283</name>
</gene>